<dbReference type="Pfam" id="PF00582">
    <property type="entry name" value="Usp"/>
    <property type="match status" value="2"/>
</dbReference>
<evidence type="ECO:0000256" key="1">
    <source>
        <dbReference type="ARBA" id="ARBA00008791"/>
    </source>
</evidence>
<feature type="domain" description="UspA" evidence="2">
    <location>
        <begin position="167"/>
        <end position="301"/>
    </location>
</feature>
<feature type="domain" description="UspA" evidence="2">
    <location>
        <begin position="23"/>
        <end position="158"/>
    </location>
</feature>
<comment type="caution">
    <text evidence="3">The sequence shown here is derived from an EMBL/GenBank/DDBJ whole genome shotgun (WGS) entry which is preliminary data.</text>
</comment>
<name>A0A2M7T7W0_9ACTN</name>
<dbReference type="PANTHER" id="PTHR46268:SF6">
    <property type="entry name" value="UNIVERSAL STRESS PROTEIN UP12"/>
    <property type="match status" value="1"/>
</dbReference>
<evidence type="ECO:0000313" key="3">
    <source>
        <dbReference type="EMBL" id="PIZ38666.1"/>
    </source>
</evidence>
<dbReference type="InterPro" id="IPR014729">
    <property type="entry name" value="Rossmann-like_a/b/a_fold"/>
</dbReference>
<dbReference type="AlphaFoldDB" id="A0A2M7T7W0"/>
<evidence type="ECO:0000259" key="2">
    <source>
        <dbReference type="Pfam" id="PF00582"/>
    </source>
</evidence>
<dbReference type="SUPFAM" id="SSF52402">
    <property type="entry name" value="Adenine nucleotide alpha hydrolases-like"/>
    <property type="match status" value="2"/>
</dbReference>
<dbReference type="CDD" id="cd00293">
    <property type="entry name" value="USP-like"/>
    <property type="match status" value="2"/>
</dbReference>
<comment type="similarity">
    <text evidence="1">Belongs to the universal stress protein A family.</text>
</comment>
<reference evidence="4" key="1">
    <citation type="submission" date="2017-09" db="EMBL/GenBank/DDBJ databases">
        <title>Depth-based differentiation of microbial function through sediment-hosted aquifers and enrichment of novel symbionts in the deep terrestrial subsurface.</title>
        <authorList>
            <person name="Probst A.J."/>
            <person name="Ladd B."/>
            <person name="Jarett J.K."/>
            <person name="Geller-Mcgrath D.E."/>
            <person name="Sieber C.M.K."/>
            <person name="Emerson J.B."/>
            <person name="Anantharaman K."/>
            <person name="Thomas B.C."/>
            <person name="Malmstrom R."/>
            <person name="Stieglmeier M."/>
            <person name="Klingl A."/>
            <person name="Woyke T."/>
            <person name="Ryan C.M."/>
            <person name="Banfield J.F."/>
        </authorList>
    </citation>
    <scope>NUCLEOTIDE SEQUENCE [LARGE SCALE GENOMIC DNA]</scope>
</reference>
<organism evidence="3 4">
    <name type="scientific">Candidatus Aquicultor secundus</name>
    <dbReference type="NCBI Taxonomy" id="1973895"/>
    <lineage>
        <taxon>Bacteria</taxon>
        <taxon>Bacillati</taxon>
        <taxon>Actinomycetota</taxon>
        <taxon>Candidatus Aquicultoria</taxon>
        <taxon>Candidatus Aquicultorales</taxon>
        <taxon>Candidatus Aquicultoraceae</taxon>
        <taxon>Candidatus Aquicultor</taxon>
    </lineage>
</organism>
<gene>
    <name evidence="3" type="ORF">COY37_05830</name>
</gene>
<dbReference type="PRINTS" id="PR01438">
    <property type="entry name" value="UNVRSLSTRESS"/>
</dbReference>
<dbReference type="Proteomes" id="UP000230956">
    <property type="component" value="Unassembled WGS sequence"/>
</dbReference>
<accession>A0A2M7T7W0</accession>
<dbReference type="PANTHER" id="PTHR46268">
    <property type="entry name" value="STRESS RESPONSE PROTEIN NHAX"/>
    <property type="match status" value="1"/>
</dbReference>
<sequence>MRSIYLQFVRGDRLGGYMAVGKYKCMLVAFDGSDCSKNALKQAIKFAESETCRVTAVTVLRSSEGEPELVRVRQSDGSGRSRDHTPINSIKLIVEDKAEIQTILEEGVIHEAIIDVADKRNCDLIIMGRRVLSRLERAFVGSFTARVIRYSPIDVLVMPGKAVIAWDTILFATDGSKYSDIAMDRVLELASAHGSALKIVSVLGASDNLYNELPGAVERMIEHAQENVDVVKRKAEEIGLDAETFIREGEPHEQIVKLVNELKADAVCMGSHGRTGLERILMGSVTEKVIEKAKCPVLVVKQAHV</sequence>
<protein>
    <recommendedName>
        <fullName evidence="2">UspA domain-containing protein</fullName>
    </recommendedName>
</protein>
<dbReference type="Gene3D" id="3.40.50.620">
    <property type="entry name" value="HUPs"/>
    <property type="match status" value="2"/>
</dbReference>
<proteinExistence type="inferred from homology"/>
<dbReference type="EMBL" id="PFNG01000140">
    <property type="protein sequence ID" value="PIZ38666.1"/>
    <property type="molecule type" value="Genomic_DNA"/>
</dbReference>
<dbReference type="InterPro" id="IPR006015">
    <property type="entry name" value="Universal_stress_UspA"/>
</dbReference>
<evidence type="ECO:0000313" key="4">
    <source>
        <dbReference type="Proteomes" id="UP000230956"/>
    </source>
</evidence>
<dbReference type="InterPro" id="IPR006016">
    <property type="entry name" value="UspA"/>
</dbReference>